<evidence type="ECO:0000313" key="2">
    <source>
        <dbReference type="Proteomes" id="UP000269097"/>
    </source>
</evidence>
<proteinExistence type="predicted"/>
<dbReference type="Proteomes" id="UP000269097">
    <property type="component" value="Chromosome"/>
</dbReference>
<dbReference type="RefSeq" id="WP_123043180.1">
    <property type="nucleotide sequence ID" value="NZ_CP033433.1"/>
</dbReference>
<keyword evidence="2" id="KW-1185">Reference proteome</keyword>
<accession>A0A3G3K3Y6</accession>
<dbReference type="AlphaFoldDB" id="A0A3G3K3Y6"/>
<reference evidence="1 2" key="1">
    <citation type="submission" date="2018-10" db="EMBL/GenBank/DDBJ databases">
        <title>Genome Sequence of Cohnella sp.</title>
        <authorList>
            <person name="Srinivasan S."/>
            <person name="Kim M.K."/>
        </authorList>
    </citation>
    <scope>NUCLEOTIDE SEQUENCE [LARGE SCALE GENOMIC DNA]</scope>
    <source>
        <strain evidence="1 2">18JY8-7</strain>
    </source>
</reference>
<evidence type="ECO:0000313" key="1">
    <source>
        <dbReference type="EMBL" id="AYQ75100.1"/>
    </source>
</evidence>
<gene>
    <name evidence="1" type="ORF">EAV92_22645</name>
</gene>
<protein>
    <submittedName>
        <fullName evidence="1">Uncharacterized protein</fullName>
    </submittedName>
</protein>
<organism evidence="1 2">
    <name type="scientific">Cohnella candidum</name>
    <dbReference type="NCBI Taxonomy" id="2674991"/>
    <lineage>
        <taxon>Bacteria</taxon>
        <taxon>Bacillati</taxon>
        <taxon>Bacillota</taxon>
        <taxon>Bacilli</taxon>
        <taxon>Bacillales</taxon>
        <taxon>Paenibacillaceae</taxon>
        <taxon>Cohnella</taxon>
    </lineage>
</organism>
<name>A0A3G3K3Y6_9BACL</name>
<sequence>MSDYSIKTITENYKMTAYGVLLEDFNDWAGNAAKTAAKKAEVTENGKLAELLALADGQEYQINYVIGGKGWRGFGVMGEFDAEGAVVLDFLAGDYIVVPGTGADKDRLADEITGKVFGGMLQEITDYKYVGPGNSTFVKAAGNGEFYGEMWLRAKKVEG</sequence>
<dbReference type="KEGG" id="coh:EAV92_22645"/>
<dbReference type="EMBL" id="CP033433">
    <property type="protein sequence ID" value="AYQ75100.1"/>
    <property type="molecule type" value="Genomic_DNA"/>
</dbReference>